<evidence type="ECO:0008006" key="4">
    <source>
        <dbReference type="Google" id="ProtNLM"/>
    </source>
</evidence>
<evidence type="ECO:0000313" key="3">
    <source>
        <dbReference type="Proteomes" id="UP000198771"/>
    </source>
</evidence>
<sequence length="168" mass="17871">MELFLAGLFLAFLGGLLLLHLVGLPANWLILGALGLWLWSHPELTVGWSFLALLLALCVLGEIVEFLAQLWGGKRFGGSRRGAWAAVIGAILGGFFGAAFLFGFGAIPGSFLGAFVGSFLVELGQGYSYPAAYRAAWGALLNKVFGTVVKIGLGMAMIVLSFVHVWPR</sequence>
<dbReference type="Pfam" id="PF04306">
    <property type="entry name" value="DUF456"/>
    <property type="match status" value="1"/>
</dbReference>
<keyword evidence="1" id="KW-0472">Membrane</keyword>
<dbReference type="OrthoDB" id="5456272at2"/>
<name>A0A1G6ENN7_9BACT</name>
<dbReference type="RefSeq" id="WP_092123517.1">
    <property type="nucleotide sequence ID" value="NZ_FMXO01000020.1"/>
</dbReference>
<reference evidence="2 3" key="1">
    <citation type="submission" date="2016-10" db="EMBL/GenBank/DDBJ databases">
        <authorList>
            <person name="de Groot N.N."/>
        </authorList>
    </citation>
    <scope>NUCLEOTIDE SEQUENCE [LARGE SCALE GENOMIC DNA]</scope>
    <source>
        <strain evidence="2 3">ASO4-2</strain>
    </source>
</reference>
<evidence type="ECO:0000256" key="1">
    <source>
        <dbReference type="SAM" id="Phobius"/>
    </source>
</evidence>
<keyword evidence="3" id="KW-1185">Reference proteome</keyword>
<feature type="transmembrane region" description="Helical" evidence="1">
    <location>
        <begin position="48"/>
        <end position="71"/>
    </location>
</feature>
<keyword evidence="1" id="KW-1133">Transmembrane helix</keyword>
<evidence type="ECO:0000313" key="2">
    <source>
        <dbReference type="EMBL" id="SDB59037.1"/>
    </source>
</evidence>
<keyword evidence="1" id="KW-0812">Transmembrane</keyword>
<dbReference type="PANTHER" id="PTHR39165">
    <property type="entry name" value="IG HYPOTHETICAL 17883"/>
    <property type="match status" value="1"/>
</dbReference>
<dbReference type="EMBL" id="FMXO01000020">
    <property type="protein sequence ID" value="SDB59037.1"/>
    <property type="molecule type" value="Genomic_DNA"/>
</dbReference>
<feature type="transmembrane region" description="Helical" evidence="1">
    <location>
        <begin position="83"/>
        <end position="105"/>
    </location>
</feature>
<dbReference type="AlphaFoldDB" id="A0A1G6ENN7"/>
<dbReference type="InterPro" id="IPR007403">
    <property type="entry name" value="DUF456"/>
</dbReference>
<dbReference type="STRING" id="617002.SAMN05660653_02997"/>
<organism evidence="2 3">
    <name type="scientific">Desulfonatronum thiosulfatophilum</name>
    <dbReference type="NCBI Taxonomy" id="617002"/>
    <lineage>
        <taxon>Bacteria</taxon>
        <taxon>Pseudomonadati</taxon>
        <taxon>Thermodesulfobacteriota</taxon>
        <taxon>Desulfovibrionia</taxon>
        <taxon>Desulfovibrionales</taxon>
        <taxon>Desulfonatronaceae</taxon>
        <taxon>Desulfonatronum</taxon>
    </lineage>
</organism>
<protein>
    <recommendedName>
        <fullName evidence="4">DUF456 domain-containing protein</fullName>
    </recommendedName>
</protein>
<feature type="transmembrane region" description="Helical" evidence="1">
    <location>
        <begin position="144"/>
        <end position="166"/>
    </location>
</feature>
<dbReference type="PANTHER" id="PTHR39165:SF1">
    <property type="entry name" value="DUF456 DOMAIN-CONTAINING PROTEIN"/>
    <property type="match status" value="1"/>
</dbReference>
<gene>
    <name evidence="2" type="ORF">SAMN05660653_02997</name>
</gene>
<accession>A0A1G6ENN7</accession>
<proteinExistence type="predicted"/>
<dbReference type="Proteomes" id="UP000198771">
    <property type="component" value="Unassembled WGS sequence"/>
</dbReference>